<feature type="transmembrane region" description="Helical" evidence="1">
    <location>
        <begin position="50"/>
        <end position="68"/>
    </location>
</feature>
<feature type="transmembrane region" description="Helical" evidence="1">
    <location>
        <begin position="114"/>
        <end position="131"/>
    </location>
</feature>
<dbReference type="Pfam" id="PF00990">
    <property type="entry name" value="GGDEF"/>
    <property type="match status" value="1"/>
</dbReference>
<evidence type="ECO:0000313" key="4">
    <source>
        <dbReference type="Proteomes" id="UP000028525"/>
    </source>
</evidence>
<feature type="domain" description="GGDEF" evidence="2">
    <location>
        <begin position="265"/>
        <end position="392"/>
    </location>
</feature>
<keyword evidence="1" id="KW-0812">Transmembrane</keyword>
<dbReference type="InterPro" id="IPR029787">
    <property type="entry name" value="Nucleotide_cyclase"/>
</dbReference>
<sequence length="392" mass="45135">MIPGGKQVGFKRFEFSVDEEKLDDMYIRAVQDEYTKIDESWLQLHYKTSVILVIFSLLVEIAMGMILVNSDMLTTTVYIYYLKFLIIPSGLNFILITIETLIMKSKRFSQNHKIYSVSLIYVGIGFVLFSVHCTFTSAYYIFAIAIMLTAIYADYRVTCVTALASISSIITSELFLEWDKDKISVFENTHRMGDFLISLFVLLAFSIAIMAVIRFERRKNSAGIQKEIERQLLQQSVHMDEMTGVYNRKAFRAEMKYVEDTASDRNYTLAIVDIDKFKDVNDTWGHHVGDRCLIEFAKILKEFCLDMTPFRYGGDEFCLLFCDKSMEEAEAICGEIKARVNLLCFEDYPTLILTASFGIASISDQVDTVRLFIHADRALYEAKKVRNAIRTF</sequence>
<dbReference type="GO" id="GO:0052621">
    <property type="term" value="F:diguanylate cyclase activity"/>
    <property type="evidence" value="ECO:0007669"/>
    <property type="project" value="TreeGrafter"/>
</dbReference>
<proteinExistence type="predicted"/>
<dbReference type="AlphaFoldDB" id="A0A084JR99"/>
<comment type="caution">
    <text evidence="3">The sequence shown here is derived from an EMBL/GenBank/DDBJ whole genome shotgun (WGS) entry which is preliminary data.</text>
</comment>
<dbReference type="PANTHER" id="PTHR45138">
    <property type="entry name" value="REGULATORY COMPONENTS OF SENSORY TRANSDUCTION SYSTEM"/>
    <property type="match status" value="1"/>
</dbReference>
<dbReference type="PROSITE" id="PS50887">
    <property type="entry name" value="GGDEF"/>
    <property type="match status" value="1"/>
</dbReference>
<dbReference type="EMBL" id="JPME01000003">
    <property type="protein sequence ID" value="KEZ91483.1"/>
    <property type="molecule type" value="Genomic_DNA"/>
</dbReference>
<keyword evidence="4" id="KW-1185">Reference proteome</keyword>
<reference evidence="3 4" key="1">
    <citation type="submission" date="2014-07" db="EMBL/GenBank/DDBJ databases">
        <title>Draft genome of Clostridium celerecrescens 152B isolated from sediments associated with methane hydrate from Krishna Godavari basin.</title>
        <authorList>
            <person name="Honkalas V.S."/>
            <person name="Dabir A.P."/>
            <person name="Arora P."/>
            <person name="Dhakephalkar P.K."/>
        </authorList>
    </citation>
    <scope>NUCLEOTIDE SEQUENCE [LARGE SCALE GENOMIC DNA]</scope>
    <source>
        <strain evidence="3 4">152B</strain>
    </source>
</reference>
<keyword evidence="1" id="KW-1133">Transmembrane helix</keyword>
<gene>
    <name evidence="3" type="ORF">IO98_02010</name>
</gene>
<dbReference type="PANTHER" id="PTHR45138:SF9">
    <property type="entry name" value="DIGUANYLATE CYCLASE DGCM-RELATED"/>
    <property type="match status" value="1"/>
</dbReference>
<dbReference type="Proteomes" id="UP000028525">
    <property type="component" value="Unassembled WGS sequence"/>
</dbReference>
<feature type="transmembrane region" description="Helical" evidence="1">
    <location>
        <begin position="80"/>
        <end position="102"/>
    </location>
</feature>
<dbReference type="Gene3D" id="3.30.70.270">
    <property type="match status" value="1"/>
</dbReference>
<accession>A0A084JR99</accession>
<dbReference type="InterPro" id="IPR043128">
    <property type="entry name" value="Rev_trsase/Diguanyl_cyclase"/>
</dbReference>
<name>A0A084JR99_9FIRM</name>
<evidence type="ECO:0000313" key="3">
    <source>
        <dbReference type="EMBL" id="KEZ91483.1"/>
    </source>
</evidence>
<evidence type="ECO:0000256" key="1">
    <source>
        <dbReference type="SAM" id="Phobius"/>
    </source>
</evidence>
<dbReference type="STRING" id="29354.IO98_02010"/>
<feature type="transmembrane region" description="Helical" evidence="1">
    <location>
        <begin position="196"/>
        <end position="215"/>
    </location>
</feature>
<dbReference type="CDD" id="cd01949">
    <property type="entry name" value="GGDEF"/>
    <property type="match status" value="1"/>
</dbReference>
<dbReference type="InterPro" id="IPR050469">
    <property type="entry name" value="Diguanylate_Cyclase"/>
</dbReference>
<evidence type="ECO:0000259" key="2">
    <source>
        <dbReference type="PROSITE" id="PS50887"/>
    </source>
</evidence>
<organism evidence="3 4">
    <name type="scientific">Lacrimispora celerecrescens</name>
    <dbReference type="NCBI Taxonomy" id="29354"/>
    <lineage>
        <taxon>Bacteria</taxon>
        <taxon>Bacillati</taxon>
        <taxon>Bacillota</taxon>
        <taxon>Clostridia</taxon>
        <taxon>Lachnospirales</taxon>
        <taxon>Lachnospiraceae</taxon>
        <taxon>Lacrimispora</taxon>
    </lineage>
</organism>
<dbReference type="InterPro" id="IPR000160">
    <property type="entry name" value="GGDEF_dom"/>
</dbReference>
<feature type="transmembrane region" description="Helical" evidence="1">
    <location>
        <begin position="160"/>
        <end position="176"/>
    </location>
</feature>
<dbReference type="NCBIfam" id="TIGR00254">
    <property type="entry name" value="GGDEF"/>
    <property type="match status" value="1"/>
</dbReference>
<dbReference type="OrthoDB" id="9804955at2"/>
<keyword evidence="1" id="KW-0472">Membrane</keyword>
<dbReference type="SMART" id="SM00267">
    <property type="entry name" value="GGDEF"/>
    <property type="match status" value="1"/>
</dbReference>
<dbReference type="SUPFAM" id="SSF55073">
    <property type="entry name" value="Nucleotide cyclase"/>
    <property type="match status" value="1"/>
</dbReference>
<protein>
    <submittedName>
        <fullName evidence="3">Diguanylate cyclase</fullName>
    </submittedName>
</protein>